<gene>
    <name evidence="7" type="ORF">RHSIM_Rhsim13G0179800</name>
</gene>
<feature type="chain" id="PRO_5032909331" description="Malectin-like domain-containing protein" evidence="5">
    <location>
        <begin position="22"/>
        <end position="1205"/>
    </location>
</feature>
<proteinExistence type="predicted"/>
<comment type="subcellular location">
    <subcellularLocation>
        <location evidence="1">Membrane</location>
        <topology evidence="1">Single-pass membrane protein</topology>
    </subcellularLocation>
</comment>
<keyword evidence="2" id="KW-0433">Leucine-rich repeat</keyword>
<sequence length="1205" mass="133177">MLRHSLVVFLTFCLALRLSYSRRGIIERVYLLPVGGRNFPQFIRFKGGTIISRKDRKVLSLFLFLGLLFIIVPKPHQYNRTISNNRGLEIFTSSSDLYYLVFYSAKLFFDTAPYVMRISCGARNDVHTPPTNTLWYKDFAYTGGIPTNGTRPSFVTPPLNTVRYFPLSEGPENCYNINRVPKGHYSVRIFFGLVAEPNFDNEPLFDVSVEGIQIESLKSGWSKHDDEQAFVEALIFLTDGSASLCFHSTGHGDPAILAIEILQVDDSAYYFGSQWGHGTILKTDRRMSCGAKNPKFDVDYSGDHWGGDRFWNPLKTFGQSSDQTITTTKSIKQASTSPNFYPEALYQTALASTDIQPDLAYTMDVDPNRNYSIWFHFAEIDPSITGAGQRVFDILINGDVAFQDVDIANMSGGFYSALVLNKTVAINGRTLTVAMHPTKGHALINAVEIFEVITAESKTLPDEVSALQTLKSALGLPLRFGWNGDPCVPQQHPWSGADCQFDKTSSKWVIDGLSSTLALALCCKQFDSTPIKFTQKTMEKLKELTQPESTSLSQLKRKADVRAPYVMRISCGARNDVHTPPTNTLWYKDFAYTGGIPTNGTRPSFVTPPLDTVRYFPLSEGPENCYNINRVPKGHYSVRIYFGLVAEPNFDNEPLFDVSVEGTQIESLKSGWSEHDDEQAFVEALIFLTDGSASLCFHSTGHGDPAILAIEILQVDDNAYYFGSQWGHGTILKTDRRMSCGAKNPKFDVDYSGDHWGGDRFWNPLKTFGQSSDQTITTTKSIKQASTSPNFYPEALYQTALASTDIQPDLAYTMDVDPNRNYSIWFHFAEIDPSVTGAGQRVFDILINGDVAFRDVDIVNMSGGIYSALVLNKTVPINGRTLTVTMHPTKGHSLINAVEIFEVITAESKTLPDEVSALQTLKSALGLPLRFGWNGDPCVPQQHPWSGADCQFDKTSSKWVIDGLSSTLALVLCCKQFDSTPIKFTDHGSGSYLVNVSVGPLVMGHVIGLDNQGLKGFLPNDISKLRHLQNINLSENSIHGPIPSSVGTITSLVILDLSYNFFNGSIPESLGQLTSLRRLNLNSNSLSGRVPATLGARLLHRASFNFTDNAGLCGIPGLHSCGPHLSFGAKIGIGLGSCVALLLIVTCLTCWWKRRQNILRAQIIAAREAPYAKARTHFSRDVQMTRPYGNENARTATENGPILLS</sequence>
<dbReference type="PANTHER" id="PTHR45631:SF181">
    <property type="entry name" value="RECEPTOR-LIKE PROTEIN 4"/>
    <property type="match status" value="1"/>
</dbReference>
<evidence type="ECO:0000313" key="7">
    <source>
        <dbReference type="EMBL" id="KAF7121331.1"/>
    </source>
</evidence>
<dbReference type="Gene3D" id="3.80.10.10">
    <property type="entry name" value="Ribonuclease Inhibitor"/>
    <property type="match status" value="1"/>
</dbReference>
<comment type="caution">
    <text evidence="7">The sequence shown here is derived from an EMBL/GenBank/DDBJ whole genome shotgun (WGS) entry which is preliminary data.</text>
</comment>
<evidence type="ECO:0000313" key="8">
    <source>
        <dbReference type="Proteomes" id="UP000626092"/>
    </source>
</evidence>
<evidence type="ECO:0000256" key="2">
    <source>
        <dbReference type="ARBA" id="ARBA00022614"/>
    </source>
</evidence>
<dbReference type="PANTHER" id="PTHR45631">
    <property type="entry name" value="OS07G0107800 PROTEIN-RELATED"/>
    <property type="match status" value="1"/>
</dbReference>
<feature type="domain" description="Malectin-like" evidence="6">
    <location>
        <begin position="569"/>
        <end position="903"/>
    </location>
</feature>
<keyword evidence="5" id="KW-0732">Signal</keyword>
<dbReference type="Pfam" id="PF13855">
    <property type="entry name" value="LRR_8"/>
    <property type="match status" value="1"/>
</dbReference>
<keyword evidence="4" id="KW-0812">Transmembrane</keyword>
<dbReference type="EMBL" id="WJXA01000013">
    <property type="protein sequence ID" value="KAF7121331.1"/>
    <property type="molecule type" value="Genomic_DNA"/>
</dbReference>
<dbReference type="Gene3D" id="2.60.120.430">
    <property type="entry name" value="Galactose-binding lectin"/>
    <property type="match status" value="3"/>
</dbReference>
<dbReference type="Pfam" id="PF12819">
    <property type="entry name" value="Malectin_like"/>
    <property type="match status" value="2"/>
</dbReference>
<evidence type="ECO:0000256" key="3">
    <source>
        <dbReference type="ARBA" id="ARBA00022737"/>
    </source>
</evidence>
<dbReference type="InterPro" id="IPR032675">
    <property type="entry name" value="LRR_dom_sf"/>
</dbReference>
<dbReference type="AlphaFoldDB" id="A0A834L7G3"/>
<protein>
    <recommendedName>
        <fullName evidence="6">Malectin-like domain-containing protein</fullName>
    </recommendedName>
</protein>
<dbReference type="GO" id="GO:0016020">
    <property type="term" value="C:membrane"/>
    <property type="evidence" value="ECO:0007669"/>
    <property type="project" value="UniProtKB-SubCell"/>
</dbReference>
<evidence type="ECO:0000259" key="6">
    <source>
        <dbReference type="Pfam" id="PF12819"/>
    </source>
</evidence>
<dbReference type="SUPFAM" id="SSF52058">
    <property type="entry name" value="L domain-like"/>
    <property type="match status" value="1"/>
</dbReference>
<feature type="signal peptide" evidence="5">
    <location>
        <begin position="1"/>
        <end position="21"/>
    </location>
</feature>
<evidence type="ECO:0000256" key="1">
    <source>
        <dbReference type="ARBA" id="ARBA00004167"/>
    </source>
</evidence>
<dbReference type="FunFam" id="3.80.10.10:FF:000383">
    <property type="entry name" value="Leucine-rich repeat receptor protein kinase EMS1"/>
    <property type="match status" value="1"/>
</dbReference>
<evidence type="ECO:0000256" key="4">
    <source>
        <dbReference type="SAM" id="Phobius"/>
    </source>
</evidence>
<accession>A0A834L7G3</accession>
<dbReference type="InterPro" id="IPR001611">
    <property type="entry name" value="Leu-rich_rpt"/>
</dbReference>
<keyword evidence="4" id="KW-1133">Transmembrane helix</keyword>
<dbReference type="OrthoDB" id="1060944at2759"/>
<name>A0A834L7G3_RHOSS</name>
<reference evidence="7" key="1">
    <citation type="submission" date="2019-11" db="EMBL/GenBank/DDBJ databases">
        <authorList>
            <person name="Liu Y."/>
            <person name="Hou J."/>
            <person name="Li T.-Q."/>
            <person name="Guan C.-H."/>
            <person name="Wu X."/>
            <person name="Wu H.-Z."/>
            <person name="Ling F."/>
            <person name="Zhang R."/>
            <person name="Shi X.-G."/>
            <person name="Ren J.-P."/>
            <person name="Chen E.-F."/>
            <person name="Sun J.-M."/>
        </authorList>
    </citation>
    <scope>NUCLEOTIDE SEQUENCE</scope>
    <source>
        <strain evidence="7">Adult_tree_wgs_1</strain>
        <tissue evidence="7">Leaves</tissue>
    </source>
</reference>
<dbReference type="InterPro" id="IPR024788">
    <property type="entry name" value="Malectin-like_Carb-bd_dom"/>
</dbReference>
<feature type="transmembrane region" description="Helical" evidence="4">
    <location>
        <begin position="1131"/>
        <end position="1152"/>
    </location>
</feature>
<evidence type="ECO:0000256" key="5">
    <source>
        <dbReference type="SAM" id="SignalP"/>
    </source>
</evidence>
<keyword evidence="8" id="KW-1185">Reference proteome</keyword>
<dbReference type="Proteomes" id="UP000626092">
    <property type="component" value="Unassembled WGS sequence"/>
</dbReference>
<keyword evidence="3" id="KW-0677">Repeat</keyword>
<keyword evidence="4" id="KW-0472">Membrane</keyword>
<organism evidence="7 8">
    <name type="scientific">Rhododendron simsii</name>
    <name type="common">Sims's rhododendron</name>
    <dbReference type="NCBI Taxonomy" id="118357"/>
    <lineage>
        <taxon>Eukaryota</taxon>
        <taxon>Viridiplantae</taxon>
        <taxon>Streptophyta</taxon>
        <taxon>Embryophyta</taxon>
        <taxon>Tracheophyta</taxon>
        <taxon>Spermatophyta</taxon>
        <taxon>Magnoliopsida</taxon>
        <taxon>eudicotyledons</taxon>
        <taxon>Gunneridae</taxon>
        <taxon>Pentapetalae</taxon>
        <taxon>asterids</taxon>
        <taxon>Ericales</taxon>
        <taxon>Ericaceae</taxon>
        <taxon>Ericoideae</taxon>
        <taxon>Rhodoreae</taxon>
        <taxon>Rhododendron</taxon>
    </lineage>
</organism>
<feature type="domain" description="Malectin-like" evidence="6">
    <location>
        <begin position="118"/>
        <end position="452"/>
    </location>
</feature>
<dbReference type="FunFam" id="2.60.120.430:FF:000009">
    <property type="entry name" value="Receptor like protein 4"/>
    <property type="match status" value="2"/>
</dbReference>